<dbReference type="PANTHER" id="PTHR22916:SF51">
    <property type="entry name" value="GLYCOSYLTRANSFERASE EPSH-RELATED"/>
    <property type="match status" value="1"/>
</dbReference>
<dbReference type="Proteomes" id="UP000033047">
    <property type="component" value="Unassembled WGS sequence"/>
</dbReference>
<reference evidence="4 5" key="1">
    <citation type="submission" date="2013-04" db="EMBL/GenBank/DDBJ databases">
        <title>The Genome Sequence of Parabacteroides goldsteinii DSM 19448.</title>
        <authorList>
            <consortium name="The Broad Institute Genomics Platform"/>
            <person name="Earl A."/>
            <person name="Ward D."/>
            <person name="Feldgarden M."/>
            <person name="Gevers D."/>
            <person name="Martens E."/>
            <person name="Sakamoto M."/>
            <person name="Benno Y."/>
            <person name="Song Y."/>
            <person name="Liu C."/>
            <person name="Lee J."/>
            <person name="Bolanos M."/>
            <person name="Vaisanen M.L."/>
            <person name="Finegold S.M."/>
            <person name="Walker B."/>
            <person name="Young S."/>
            <person name="Zeng Q."/>
            <person name="Gargeya S."/>
            <person name="Fitzgerald M."/>
            <person name="Haas B."/>
            <person name="Abouelleil A."/>
            <person name="Allen A.W."/>
            <person name="Alvarado L."/>
            <person name="Arachchi H.M."/>
            <person name="Berlin A.M."/>
            <person name="Chapman S.B."/>
            <person name="Gainer-Dewar J."/>
            <person name="Goldberg J."/>
            <person name="Griggs A."/>
            <person name="Gujja S."/>
            <person name="Hansen M."/>
            <person name="Howarth C."/>
            <person name="Imamovic A."/>
            <person name="Ireland A."/>
            <person name="Larimer J."/>
            <person name="McCowan C."/>
            <person name="Murphy C."/>
            <person name="Pearson M."/>
            <person name="Poon T.W."/>
            <person name="Priest M."/>
            <person name="Roberts A."/>
            <person name="Saif S."/>
            <person name="Shea T."/>
            <person name="Sisk P."/>
            <person name="Sykes S."/>
            <person name="Wortman J."/>
            <person name="Nusbaum C."/>
            <person name="Birren B."/>
        </authorList>
    </citation>
    <scope>NUCLEOTIDE SEQUENCE [LARGE SCALE GENOMIC DNA]</scope>
    <source>
        <strain evidence="4 5">DSM 19448</strain>
    </source>
</reference>
<evidence type="ECO:0000259" key="3">
    <source>
        <dbReference type="Pfam" id="PF00535"/>
    </source>
</evidence>
<dbReference type="CDD" id="cd00761">
    <property type="entry name" value="Glyco_tranf_GTA_type"/>
    <property type="match status" value="1"/>
</dbReference>
<dbReference type="STRING" id="927665.HMPREF1535_03398"/>
<accession>A0A0F5J8K9</accession>
<dbReference type="PANTHER" id="PTHR22916">
    <property type="entry name" value="GLYCOSYLTRANSFERASE"/>
    <property type="match status" value="1"/>
</dbReference>
<dbReference type="InterPro" id="IPR001173">
    <property type="entry name" value="Glyco_trans_2-like"/>
</dbReference>
<dbReference type="PATRIC" id="fig|927665.4.peg.3491"/>
<dbReference type="HOGENOM" id="CLU_025996_25_0_10"/>
<proteinExistence type="predicted"/>
<comment type="caution">
    <text evidence="4">The sequence shown here is derived from an EMBL/GenBank/DDBJ whole genome shotgun (WGS) entry which is preliminary data.</text>
</comment>
<evidence type="ECO:0000313" key="4">
    <source>
        <dbReference type="EMBL" id="KKB53845.1"/>
    </source>
</evidence>
<dbReference type="EMBL" id="AQHV01000014">
    <property type="protein sequence ID" value="KKB53845.1"/>
    <property type="molecule type" value="Genomic_DNA"/>
</dbReference>
<dbReference type="Pfam" id="PF00535">
    <property type="entry name" value="Glycos_transf_2"/>
    <property type="match status" value="1"/>
</dbReference>
<gene>
    <name evidence="4" type="ORF">HMPREF1535_03398</name>
</gene>
<evidence type="ECO:0000256" key="2">
    <source>
        <dbReference type="ARBA" id="ARBA00022679"/>
    </source>
</evidence>
<dbReference type="SUPFAM" id="SSF53448">
    <property type="entry name" value="Nucleotide-diphospho-sugar transferases"/>
    <property type="match status" value="1"/>
</dbReference>
<evidence type="ECO:0000256" key="1">
    <source>
        <dbReference type="ARBA" id="ARBA00022676"/>
    </source>
</evidence>
<dbReference type="InterPro" id="IPR029044">
    <property type="entry name" value="Nucleotide-diphossugar_trans"/>
</dbReference>
<keyword evidence="2" id="KW-0808">Transferase</keyword>
<dbReference type="GO" id="GO:0016758">
    <property type="term" value="F:hexosyltransferase activity"/>
    <property type="evidence" value="ECO:0007669"/>
    <property type="project" value="UniProtKB-ARBA"/>
</dbReference>
<feature type="domain" description="Glycosyltransferase 2-like" evidence="3">
    <location>
        <begin position="7"/>
        <end position="175"/>
    </location>
</feature>
<dbReference type="RefSeq" id="WP_007659169.1">
    <property type="nucleotide sequence ID" value="NZ_KQ033913.1"/>
</dbReference>
<sequence>MEKKMISVIVPVYNVEKYLPACLDSICHQTLKELEIILVDDGSTDNSGRIAEQYALQDKRIRVVHQRNGNPGATRNVGLELATGEYIGFVDSDDWIEPEMFASLYAKAETDNLDIVVTGVTTEWLRDNRKKENRFVESITEWPAVTSLDAFLLLKEKKMFAVAYNKLYRSELLKKQKVRFMEMLPHEDLVFNLRAFSFAERIGFIPDSSPYHYLCRDEMSAAGSFSSDHLQACQLTEDAFRHFFRIHDWNSNDMESYLRSGRITDYSAYAASFYKKNCPLTRRERIECLEKEFKQNGLLRRDLILSRPAGFQQRMFYFFLFKTTSGMTDSYYRILFYMRYHFDGVYRIFRRLISK</sequence>
<evidence type="ECO:0000313" key="5">
    <source>
        <dbReference type="Proteomes" id="UP000033047"/>
    </source>
</evidence>
<protein>
    <recommendedName>
        <fullName evidence="3">Glycosyltransferase 2-like domain-containing protein</fullName>
    </recommendedName>
</protein>
<name>A0A0F5J8K9_9BACT</name>
<organism evidence="4 5">
    <name type="scientific">Parabacteroides goldsteinii DSM 19448 = WAL 12034</name>
    <dbReference type="NCBI Taxonomy" id="927665"/>
    <lineage>
        <taxon>Bacteria</taxon>
        <taxon>Pseudomonadati</taxon>
        <taxon>Bacteroidota</taxon>
        <taxon>Bacteroidia</taxon>
        <taxon>Bacteroidales</taxon>
        <taxon>Tannerellaceae</taxon>
        <taxon>Parabacteroides</taxon>
    </lineage>
</organism>
<dbReference type="Gene3D" id="3.90.550.10">
    <property type="entry name" value="Spore Coat Polysaccharide Biosynthesis Protein SpsA, Chain A"/>
    <property type="match status" value="1"/>
</dbReference>
<dbReference type="AlphaFoldDB" id="A0A0F5J8K9"/>
<keyword evidence="1" id="KW-0328">Glycosyltransferase</keyword>